<dbReference type="WBParaSite" id="JU765_v2.g6252.t1">
    <property type="protein sequence ID" value="JU765_v2.g6252.t1"/>
    <property type="gene ID" value="JU765_v2.g6252"/>
</dbReference>
<reference evidence="2" key="1">
    <citation type="submission" date="2022-11" db="UniProtKB">
        <authorList>
            <consortium name="WormBaseParasite"/>
        </authorList>
    </citation>
    <scope>IDENTIFICATION</scope>
</reference>
<evidence type="ECO:0000313" key="2">
    <source>
        <dbReference type="WBParaSite" id="JU765_v2.g6252.t1"/>
    </source>
</evidence>
<accession>A0AC34RG56</accession>
<dbReference type="Proteomes" id="UP000887576">
    <property type="component" value="Unplaced"/>
</dbReference>
<organism evidence="1 2">
    <name type="scientific">Panagrolaimus sp. JU765</name>
    <dbReference type="NCBI Taxonomy" id="591449"/>
    <lineage>
        <taxon>Eukaryota</taxon>
        <taxon>Metazoa</taxon>
        <taxon>Ecdysozoa</taxon>
        <taxon>Nematoda</taxon>
        <taxon>Chromadorea</taxon>
        <taxon>Rhabditida</taxon>
        <taxon>Tylenchina</taxon>
        <taxon>Panagrolaimomorpha</taxon>
        <taxon>Panagrolaimoidea</taxon>
        <taxon>Panagrolaimidae</taxon>
        <taxon>Panagrolaimus</taxon>
    </lineage>
</organism>
<protein>
    <submittedName>
        <fullName evidence="2">HAT C-terminal dimerisation domain-containing protein</fullName>
    </submittedName>
</protein>
<evidence type="ECO:0000313" key="1">
    <source>
        <dbReference type="Proteomes" id="UP000887576"/>
    </source>
</evidence>
<sequence length="285" mass="32550">MKCNYCQVVLTHIHATNAKKHLKKCKAEEYHKVEVADKVKQPPAKKPKISENNVVRKDPWSAVVFPADELKKQKAIFSELASLPQVSLNFFTTPEFQTFVNNYKKTFKTPTTVKGIRKWIVENSKTVQEKMKILIGKRKSKVSVGLFEFDRQVLKNIIKAEVKVAFETNENFDDSNLSHKNKMKAKAANANKRNDPYDSFLEELLKENTSQIDAVTFWMSPPTTLIPFQEWALSILATPASSAASERTFSVTSMITEKRKNRTLEELLNAKLVTTRNSRKIADIL</sequence>
<proteinExistence type="predicted"/>
<name>A0AC34RG56_9BILA</name>